<dbReference type="InterPro" id="IPR027788">
    <property type="entry name" value="Alpha/beta-hydrolase_N_dom"/>
</dbReference>
<dbReference type="InterPro" id="IPR027787">
    <property type="entry name" value="Alpha/beta-hydrolase_catalytic"/>
</dbReference>
<dbReference type="RefSeq" id="WP_018066360.1">
    <property type="nucleotide sequence ID" value="NZ_AQWH01000022.1"/>
</dbReference>
<keyword evidence="1" id="KW-0472">Membrane</keyword>
<keyword evidence="5" id="KW-1185">Reference proteome</keyword>
<feature type="domain" description="Alpha/beta-hydrolase catalytic" evidence="2">
    <location>
        <begin position="254"/>
        <end position="541"/>
    </location>
</feature>
<feature type="transmembrane region" description="Helical" evidence="1">
    <location>
        <begin position="12"/>
        <end position="35"/>
    </location>
</feature>
<sequence>MQTETPTTARWFSISLFSLALGLAFFAASLTPSLIPRAWPLQAVLAGLVMALGYMIGRFFVALWRGLQIPEPRGRWRAISLAVVNAAALILLVYCLSMMTEWQNSVRSRVNMELLEGSTVLGILAVGLAVFIVLFLIGALFQKAFDIVRLRLYRVMSPRAANLAGVVIVLLVVLVASRDWVVPAIFDFLDESYETAQDLFETAPPAPTDSFIAGGPGSLASWEAMGQPGRNFVTSAPSAEDIETFTGRPAERPIRVYVGRSQADEPQERARIALEEMQRLGAFDRAYLMIASPTGTGWLDPGAHDTFEYMHNGDVATVAVQYSFLQSPLALIFETDTGLEQATATMEEVYRYWRTLPEDSRPELYMHGISLGAWSSMYSFNVFQMLDVPVAGAVWAGPPFPSYLWRHTVAARNTGTPYVLPVIDNSAVVRFSSQFRKPQAEGDNWGRVRINFLQYASDPIVFFEPNASFIEPEWMREPPAPDVSPYLRFVPVVTQFQLALDMALSKALPAGFGHNYLARDYIDAWVAVSRPQDWSPARTTALKQICNLGKDTGCAVQ</sequence>
<feature type="domain" description="Alpha/beta-hydrolase N-terminal" evidence="3">
    <location>
        <begin position="30"/>
        <end position="237"/>
    </location>
</feature>
<name>A0A1U9Z526_9HYPH</name>
<evidence type="ECO:0000259" key="2">
    <source>
        <dbReference type="Pfam" id="PF10081"/>
    </source>
</evidence>
<dbReference type="KEGG" id="mmed:Mame_03463"/>
<feature type="transmembrane region" description="Helical" evidence="1">
    <location>
        <begin position="161"/>
        <end position="181"/>
    </location>
</feature>
<organism evidence="4 5">
    <name type="scientific">Martelella mediterranea DSM 17316</name>
    <dbReference type="NCBI Taxonomy" id="1122214"/>
    <lineage>
        <taxon>Bacteria</taxon>
        <taxon>Pseudomonadati</taxon>
        <taxon>Pseudomonadota</taxon>
        <taxon>Alphaproteobacteria</taxon>
        <taxon>Hyphomicrobiales</taxon>
        <taxon>Aurantimonadaceae</taxon>
        <taxon>Martelella</taxon>
    </lineage>
</organism>
<evidence type="ECO:0000256" key="1">
    <source>
        <dbReference type="SAM" id="Phobius"/>
    </source>
</evidence>
<dbReference type="eggNOG" id="COG4425">
    <property type="taxonomic scope" value="Bacteria"/>
</dbReference>
<gene>
    <name evidence="4" type="ORF">Mame_03463</name>
</gene>
<dbReference type="Proteomes" id="UP000191135">
    <property type="component" value="Chromosome"/>
</dbReference>
<dbReference type="OrthoDB" id="4397445at2"/>
<protein>
    <submittedName>
        <fullName evidence="4">Putative membrane protein</fullName>
    </submittedName>
</protein>
<dbReference type="InterPro" id="IPR012037">
    <property type="entry name" value="Alpha/beta-hydrolase_fam"/>
</dbReference>
<keyword evidence="1" id="KW-1133">Transmembrane helix</keyword>
<dbReference type="PIRSF" id="PIRSF007542">
    <property type="entry name" value="UCP007542"/>
    <property type="match status" value="1"/>
</dbReference>
<dbReference type="STRING" id="1122214.Mame_03463"/>
<dbReference type="Pfam" id="PF10081">
    <property type="entry name" value="Abhydrolase_9"/>
    <property type="match status" value="1"/>
</dbReference>
<accession>A0A1U9Z526</accession>
<feature type="transmembrane region" description="Helical" evidence="1">
    <location>
        <begin position="119"/>
        <end position="141"/>
    </location>
</feature>
<dbReference type="AlphaFoldDB" id="A0A1U9Z526"/>
<feature type="transmembrane region" description="Helical" evidence="1">
    <location>
        <begin position="41"/>
        <end position="64"/>
    </location>
</feature>
<dbReference type="EMBL" id="CP020330">
    <property type="protein sequence ID" value="AQZ52768.1"/>
    <property type="molecule type" value="Genomic_DNA"/>
</dbReference>
<evidence type="ECO:0000313" key="5">
    <source>
        <dbReference type="Proteomes" id="UP000191135"/>
    </source>
</evidence>
<dbReference type="Pfam" id="PF15420">
    <property type="entry name" value="Abhydrolase_9_N"/>
    <property type="match status" value="1"/>
</dbReference>
<keyword evidence="1" id="KW-0812">Transmembrane</keyword>
<evidence type="ECO:0000313" key="4">
    <source>
        <dbReference type="EMBL" id="AQZ52768.1"/>
    </source>
</evidence>
<feature type="transmembrane region" description="Helical" evidence="1">
    <location>
        <begin position="76"/>
        <end position="99"/>
    </location>
</feature>
<evidence type="ECO:0000259" key="3">
    <source>
        <dbReference type="Pfam" id="PF15420"/>
    </source>
</evidence>
<proteinExistence type="predicted"/>
<reference evidence="4 5" key="1">
    <citation type="submission" date="2017-03" db="EMBL/GenBank/DDBJ databases">
        <title>Foreign affairs: Plasmid Transfer between Roseobacters and Rhizobia.</title>
        <authorList>
            <person name="Bartling P."/>
            <person name="Bunk B."/>
            <person name="Overmann J."/>
            <person name="Brinkmann H."/>
            <person name="Petersen J."/>
        </authorList>
    </citation>
    <scope>NUCLEOTIDE SEQUENCE [LARGE SCALE GENOMIC DNA]</scope>
    <source>
        <strain evidence="4 5">MACL11</strain>
    </source>
</reference>